<evidence type="ECO:0000313" key="5">
    <source>
        <dbReference type="EMBL" id="CAD8085982.1"/>
    </source>
</evidence>
<keyword evidence="6" id="KW-1185">Reference proteome</keyword>
<dbReference type="GO" id="GO:0097546">
    <property type="term" value="C:ciliary base"/>
    <property type="evidence" value="ECO:0007669"/>
    <property type="project" value="TreeGrafter"/>
</dbReference>
<dbReference type="GO" id="GO:0030992">
    <property type="term" value="C:intraciliary transport particle B"/>
    <property type="evidence" value="ECO:0007669"/>
    <property type="project" value="TreeGrafter"/>
</dbReference>
<gene>
    <name evidence="5" type="ORF">PPRIM_AZ9-3.1.T0750168</name>
</gene>
<evidence type="ECO:0000256" key="4">
    <source>
        <dbReference type="ARBA" id="ARBA00023273"/>
    </source>
</evidence>
<dbReference type="InterPro" id="IPR019734">
    <property type="entry name" value="TPR_rpt"/>
</dbReference>
<evidence type="ECO:0008006" key="7">
    <source>
        <dbReference type="Google" id="ProtNLM"/>
    </source>
</evidence>
<dbReference type="GO" id="GO:0036064">
    <property type="term" value="C:ciliary basal body"/>
    <property type="evidence" value="ECO:0007669"/>
    <property type="project" value="TreeGrafter"/>
</dbReference>
<accession>A0A8S1N2I3</accession>
<dbReference type="GO" id="GO:0120170">
    <property type="term" value="F:intraciliary transport particle B binding"/>
    <property type="evidence" value="ECO:0007669"/>
    <property type="project" value="TreeGrafter"/>
</dbReference>
<dbReference type="GO" id="GO:0035720">
    <property type="term" value="P:intraciliary anterograde transport"/>
    <property type="evidence" value="ECO:0007669"/>
    <property type="project" value="TreeGrafter"/>
</dbReference>
<keyword evidence="4" id="KW-0966">Cell projection</keyword>
<dbReference type="SMART" id="SM00028">
    <property type="entry name" value="TPR"/>
    <property type="match status" value="5"/>
</dbReference>
<dbReference type="OMA" id="NVCEDND"/>
<comment type="subcellular location">
    <subcellularLocation>
        <location evidence="1">Cell projection</location>
        <location evidence="1">Cilium</location>
    </subcellularLocation>
</comment>
<name>A0A8S1N2I3_PARPR</name>
<dbReference type="GO" id="GO:0035735">
    <property type="term" value="P:intraciliary transport involved in cilium assembly"/>
    <property type="evidence" value="ECO:0007669"/>
    <property type="project" value="TreeGrafter"/>
</dbReference>
<evidence type="ECO:0000313" key="6">
    <source>
        <dbReference type="Proteomes" id="UP000688137"/>
    </source>
</evidence>
<reference evidence="5" key="1">
    <citation type="submission" date="2021-01" db="EMBL/GenBank/DDBJ databases">
        <authorList>
            <consortium name="Genoscope - CEA"/>
            <person name="William W."/>
        </authorList>
    </citation>
    <scope>NUCLEOTIDE SEQUENCE</scope>
</reference>
<dbReference type="InterPro" id="IPR030511">
    <property type="entry name" value="TTC26"/>
</dbReference>
<keyword evidence="2" id="KW-0677">Repeat</keyword>
<dbReference type="FunFam" id="1.25.40.10:FF:003063">
    <property type="entry name" value="Uncharacterized protein"/>
    <property type="match status" value="1"/>
</dbReference>
<dbReference type="EMBL" id="CAJJDM010000078">
    <property type="protein sequence ID" value="CAD8085982.1"/>
    <property type="molecule type" value="Genomic_DNA"/>
</dbReference>
<proteinExistence type="predicted"/>
<sequence>MLRPGSSMSKAKQTKAAAPVSGGIATRVVQERMPTLEEYVKNRDWVGAISLLENEQNFNDSRAEPKLWLAYACFHNGEYKRAIQVYDQMMTKPDYNKEIHIYKACCFYALCQYEDAKRECSKGPETALSVRLQFHIAHKKNDEKNLMTYHHKIQETVHDQLCLAAIHYLRGHYEEATDAYKKLLLENREYSAINVYIALCYYKLEYFDVSIEILSSYLNQFPQSVTAINLKACNQFQLYSGKLAEEVFKPLQQQYEGINVCADNDLLKHNLVVFRGGENALKVLPPLVEIFPEAKLNLIVYYLKNEDIAEAFNLVQDLQPTNPKEYILKAVVYAMKGQSSPDQKEALKTAQQLFQLVGSSASECDTIPGRQSMASCFFILKQYEDVLVYLKSIKQFFQNDDDFNWNYGIACAGTGDYKEAEDALAQIQSEKQRSDDIYIKWMTRTYIMNGKAKEAWELYINMETSSESFQILVLIANDCYKMGHFYYAAKAFDILQRLDSDNGEHEYEDALRGSVVGVFQMVIASKETLDHLIEVMNILTNTGDNPQVEFILKIIKKWGKENNWKI</sequence>
<evidence type="ECO:0000256" key="1">
    <source>
        <dbReference type="ARBA" id="ARBA00004138"/>
    </source>
</evidence>
<organism evidence="5 6">
    <name type="scientific">Paramecium primaurelia</name>
    <dbReference type="NCBI Taxonomy" id="5886"/>
    <lineage>
        <taxon>Eukaryota</taxon>
        <taxon>Sar</taxon>
        <taxon>Alveolata</taxon>
        <taxon>Ciliophora</taxon>
        <taxon>Intramacronucleata</taxon>
        <taxon>Oligohymenophorea</taxon>
        <taxon>Peniculida</taxon>
        <taxon>Parameciidae</taxon>
        <taxon>Paramecium</taxon>
    </lineage>
</organism>
<keyword evidence="3" id="KW-0802">TPR repeat</keyword>
<dbReference type="AlphaFoldDB" id="A0A8S1N2I3"/>
<comment type="caution">
    <text evidence="5">The sequence shown here is derived from an EMBL/GenBank/DDBJ whole genome shotgun (WGS) entry which is preliminary data.</text>
</comment>
<dbReference type="PANTHER" id="PTHR14781">
    <property type="entry name" value="INTRAFLAGELLAR TRANSPORT PROTEIN 56"/>
    <property type="match status" value="1"/>
</dbReference>
<dbReference type="FunFam" id="1.25.40.10:FF:001918">
    <property type="entry name" value="Intraflagellar transport protein 56"/>
    <property type="match status" value="1"/>
</dbReference>
<dbReference type="FunFam" id="1.25.40.10:FF:002963">
    <property type="entry name" value="Uncharacterized protein"/>
    <property type="match status" value="1"/>
</dbReference>
<dbReference type="Proteomes" id="UP000688137">
    <property type="component" value="Unassembled WGS sequence"/>
</dbReference>
<dbReference type="PANTHER" id="PTHR14781:SF0">
    <property type="entry name" value="INTRAFLAGELLAR TRANSPORT PROTEIN 56"/>
    <property type="match status" value="1"/>
</dbReference>
<evidence type="ECO:0000256" key="2">
    <source>
        <dbReference type="ARBA" id="ARBA00022737"/>
    </source>
</evidence>
<evidence type="ECO:0000256" key="3">
    <source>
        <dbReference type="ARBA" id="ARBA00022803"/>
    </source>
</evidence>
<protein>
    <recommendedName>
        <fullName evidence="7">Tetratricopeptide repeat protein 26</fullName>
    </recommendedName>
</protein>